<organism evidence="5 6">
    <name type="scientific">Rubus argutus</name>
    <name type="common">Southern blackberry</name>
    <dbReference type="NCBI Taxonomy" id="59490"/>
    <lineage>
        <taxon>Eukaryota</taxon>
        <taxon>Viridiplantae</taxon>
        <taxon>Streptophyta</taxon>
        <taxon>Embryophyta</taxon>
        <taxon>Tracheophyta</taxon>
        <taxon>Spermatophyta</taxon>
        <taxon>Magnoliopsida</taxon>
        <taxon>eudicotyledons</taxon>
        <taxon>Gunneridae</taxon>
        <taxon>Pentapetalae</taxon>
        <taxon>rosids</taxon>
        <taxon>fabids</taxon>
        <taxon>Rosales</taxon>
        <taxon>Rosaceae</taxon>
        <taxon>Rosoideae</taxon>
        <taxon>Rosoideae incertae sedis</taxon>
        <taxon>Rubus</taxon>
    </lineage>
</organism>
<feature type="repeat" description="WD" evidence="3">
    <location>
        <begin position="1525"/>
        <end position="1565"/>
    </location>
</feature>
<dbReference type="InterPro" id="IPR019775">
    <property type="entry name" value="WD40_repeat_CS"/>
</dbReference>
<keyword evidence="1 3" id="KW-0853">WD repeat</keyword>
<dbReference type="SMART" id="SM01026">
    <property type="entry name" value="Beach"/>
    <property type="match status" value="1"/>
</dbReference>
<sequence length="1653" mass="182754">MAHQMCFDCLQRRIQSEFSGKLVFIHGLSDSAFPFGSAAVVQLSNSSGEGASAPQFLLKYLPSHDQDCLTKYVNEYILGDADVNQEEEEVSSEICTDEKPKLDSLLTESRCLSNGGTKSLLQTSTCNHSSIFSCSRVISALAPVSEVGICSDSIFEELASNFLSGSLEDHILNSLNLLIEGKASGRESVNFLNLLGVPSFDENQFPGSLRHPNIAPILGMVKTSGYLNIVLPKAPYTLENILHYSPNALKSDWHLRFLIYQLLSALAYIHGLGVAHGHICPSSVMLTESCWSWLCVCDKPGVGFNSSSRGNGFTITAPEKLACFVPDCPSQGLYTDLKLSPSIDWHRDFNQWWRGEISNFEYLLILNRLAGRRWGDHTFHTVMPWVVDFSIKPDENSDAGWRDLSKTKWRLAKGDEQLDFTYSTSEFPHHVSDECLSELAVCSYKARRLPLSVLRMAVRSVYEPNEYPSTMQRLYQWTPDECIPEFYCDPLIFNSLHAGMTDLAVPSWAGGPEEFIKLHREALESDWVSRQLHHWIDITFGYKMSGQAAVAAKNVMLPSSESMMPRSVGRRQLFTQPHPMRRGAVCKPCNSINEPASYQGKVFELRSDSSVLPDTAYLQELEDASAFCEHAMEVSALYGHHIEFGKGIAPVEEQSSENVKKNIPQSSDTNKNPWLPLQIDTNHLLEHIKVEDEGSTGYQELLLWRQKSSCLKTFTEDIARDIFSVGCLLAELHLRRPLFDPASFTMYLDSGLLPGLMHELPPHTKLLVEACIQKDCMRRPSAKSLLESPYFPSTVKASYLFLAPLHLRAKDGSCLHYAANFAKQGVLKAMGTFAAEMCAPFCLSFVVTPLSDTEAEWAYTLLKEFIKSLTPKAVKTIVLPAIQRILQTTGYSHLKVSILQDSFVQEICNRVGKQAFLETVHPLVILNLYAAAHKSSSAAASVLLIGSSEELGIPITIHQTILPLIQCFGKGLGTDGIDVLVRIGGLLGESFIVRQMLPLLKHVVRSCIDISRMHKPEPVQSWSAFALIDCLMTIDGLVAFLSREVVVKELIEDRSCLHVLVLMQTSLEYRVLQVAATTLMAVCQRIGPDLTALHVLPQLKELFDELAFSPETANASTSPDRRSKVSKLKDGALIESRMDLALLLYPPFASLLGIEKLRQCCATWLLLERYLLQFHNWKWEHTGELLRSGSDTILNKRAYRKGSTPEYSPAKLLLNGVGWSIPQSQGTRGAKNLMSPKRFDALHQSPTEMHAATSNFKYDPWFWFPSPAASWDGPDYLGRAGGVKDEHPWKIRASVIHSVRAHPGALRYLAVCPDESTVFTAGIGAGFKGTVQKWELTRINCVSGYYGHEEVVNNICVLSSSGRVASCDGTIHVWNSRTGKLISVFSEPSVDSAHIASPPSSSSRVNVDQGNMLSSNSMSSGILTGAFDGNLYTCMHQTGFGETLVVGTGNGSLRFIDVARGQKLHLWKGDSMESGFPSIVSTICSCGSDKMQPDGASSPSWIAAGMSSGQCRLFDARSGNVIASWRAHDGYVTKLAAPEDHLLVSSSLDKTLRIWDLRRNMPSQPTILKGHTDGVSAFSVWGQDVISIARNKIGLSSLSKSPDDDGQQAVTCQKLYMADHGARNFTVLSSISILPFSRLFLVGTEDGYLRICC</sequence>
<dbReference type="GO" id="GO:0005524">
    <property type="term" value="F:ATP binding"/>
    <property type="evidence" value="ECO:0007669"/>
    <property type="project" value="InterPro"/>
</dbReference>
<dbReference type="GO" id="GO:0004672">
    <property type="term" value="F:protein kinase activity"/>
    <property type="evidence" value="ECO:0007669"/>
    <property type="project" value="InterPro"/>
</dbReference>
<evidence type="ECO:0000256" key="1">
    <source>
        <dbReference type="ARBA" id="ARBA00022574"/>
    </source>
</evidence>
<evidence type="ECO:0000259" key="4">
    <source>
        <dbReference type="PROSITE" id="PS50197"/>
    </source>
</evidence>
<dbReference type="InterPro" id="IPR001680">
    <property type="entry name" value="WD40_rpt"/>
</dbReference>
<dbReference type="Pfam" id="PF00400">
    <property type="entry name" value="WD40"/>
    <property type="match status" value="2"/>
</dbReference>
<dbReference type="Proteomes" id="UP001457282">
    <property type="component" value="Unassembled WGS sequence"/>
</dbReference>
<evidence type="ECO:0000256" key="2">
    <source>
        <dbReference type="ARBA" id="ARBA00022737"/>
    </source>
</evidence>
<dbReference type="InterPro" id="IPR000719">
    <property type="entry name" value="Prot_kinase_dom"/>
</dbReference>
<dbReference type="EMBL" id="JBEDUW010000004">
    <property type="protein sequence ID" value="KAK9934079.1"/>
    <property type="molecule type" value="Genomic_DNA"/>
</dbReference>
<dbReference type="InterPro" id="IPR036372">
    <property type="entry name" value="BEACH_dom_sf"/>
</dbReference>
<dbReference type="PROSITE" id="PS50197">
    <property type="entry name" value="BEACH"/>
    <property type="match status" value="1"/>
</dbReference>
<dbReference type="Pfam" id="PF02138">
    <property type="entry name" value="Beach"/>
    <property type="match status" value="1"/>
</dbReference>
<evidence type="ECO:0000313" key="5">
    <source>
        <dbReference type="EMBL" id="KAK9934079.1"/>
    </source>
</evidence>
<accession>A0AAW1XD38</accession>
<evidence type="ECO:0000256" key="3">
    <source>
        <dbReference type="PROSITE-ProRule" id="PRU00221"/>
    </source>
</evidence>
<proteinExistence type="predicted"/>
<dbReference type="SUPFAM" id="SSF81837">
    <property type="entry name" value="BEACH domain"/>
    <property type="match status" value="1"/>
</dbReference>
<gene>
    <name evidence="5" type="ORF">M0R45_021237</name>
</gene>
<keyword evidence="2" id="KW-0677">Repeat</keyword>
<dbReference type="PANTHER" id="PTHR46866">
    <property type="entry name" value="GH12955P"/>
    <property type="match status" value="1"/>
</dbReference>
<dbReference type="CDD" id="cd06071">
    <property type="entry name" value="Beach"/>
    <property type="match status" value="1"/>
</dbReference>
<comment type="caution">
    <text evidence="5">The sequence shown here is derived from an EMBL/GenBank/DDBJ whole genome shotgun (WGS) entry which is preliminary data.</text>
</comment>
<dbReference type="Gene3D" id="1.10.510.10">
    <property type="entry name" value="Transferase(Phosphotransferase) domain 1"/>
    <property type="match status" value="2"/>
</dbReference>
<keyword evidence="6" id="KW-1185">Reference proteome</keyword>
<name>A0AAW1XD38_RUBAR</name>
<dbReference type="InterPro" id="IPR015943">
    <property type="entry name" value="WD40/YVTN_repeat-like_dom_sf"/>
</dbReference>
<dbReference type="PANTHER" id="PTHR46866:SF1">
    <property type="entry name" value="GH12955P"/>
    <property type="match status" value="1"/>
</dbReference>
<dbReference type="PROSITE" id="PS00678">
    <property type="entry name" value="WD_REPEATS_1"/>
    <property type="match status" value="1"/>
</dbReference>
<dbReference type="PROSITE" id="PS50294">
    <property type="entry name" value="WD_REPEATS_REGION"/>
    <property type="match status" value="1"/>
</dbReference>
<dbReference type="InterPro" id="IPR000409">
    <property type="entry name" value="BEACH_dom"/>
</dbReference>
<dbReference type="Gene3D" id="2.130.10.10">
    <property type="entry name" value="YVTN repeat-like/Quinoprotein amine dehydrogenase"/>
    <property type="match status" value="2"/>
</dbReference>
<dbReference type="InterPro" id="IPR011009">
    <property type="entry name" value="Kinase-like_dom_sf"/>
</dbReference>
<dbReference type="SMART" id="SM00220">
    <property type="entry name" value="S_TKc"/>
    <property type="match status" value="1"/>
</dbReference>
<feature type="domain" description="BEACH" evidence="4">
    <location>
        <begin position="337"/>
        <end position="606"/>
    </location>
</feature>
<dbReference type="SMART" id="SM00320">
    <property type="entry name" value="WD40"/>
    <property type="match status" value="6"/>
</dbReference>
<dbReference type="SUPFAM" id="SSF50978">
    <property type="entry name" value="WD40 repeat-like"/>
    <property type="match status" value="1"/>
</dbReference>
<dbReference type="SUPFAM" id="SSF56112">
    <property type="entry name" value="Protein kinase-like (PK-like)"/>
    <property type="match status" value="1"/>
</dbReference>
<dbReference type="PROSITE" id="PS50082">
    <property type="entry name" value="WD_REPEATS_2"/>
    <property type="match status" value="1"/>
</dbReference>
<evidence type="ECO:0000313" key="6">
    <source>
        <dbReference type="Proteomes" id="UP001457282"/>
    </source>
</evidence>
<dbReference type="Gene3D" id="1.10.1540.10">
    <property type="entry name" value="BEACH domain"/>
    <property type="match status" value="1"/>
</dbReference>
<protein>
    <recommendedName>
        <fullName evidence="4">BEACH domain-containing protein</fullName>
    </recommendedName>
</protein>
<dbReference type="InterPro" id="IPR036322">
    <property type="entry name" value="WD40_repeat_dom_sf"/>
</dbReference>
<reference evidence="5 6" key="1">
    <citation type="journal article" date="2023" name="G3 (Bethesda)">
        <title>A chromosome-length genome assembly and annotation of blackberry (Rubus argutus, cv. 'Hillquist').</title>
        <authorList>
            <person name="Bruna T."/>
            <person name="Aryal R."/>
            <person name="Dudchenko O."/>
            <person name="Sargent D.J."/>
            <person name="Mead D."/>
            <person name="Buti M."/>
            <person name="Cavallini A."/>
            <person name="Hytonen T."/>
            <person name="Andres J."/>
            <person name="Pham M."/>
            <person name="Weisz D."/>
            <person name="Mascagni F."/>
            <person name="Usai G."/>
            <person name="Natali L."/>
            <person name="Bassil N."/>
            <person name="Fernandez G.E."/>
            <person name="Lomsadze A."/>
            <person name="Armour M."/>
            <person name="Olukolu B."/>
            <person name="Poorten T."/>
            <person name="Britton C."/>
            <person name="Davik J."/>
            <person name="Ashrafi H."/>
            <person name="Aiden E.L."/>
            <person name="Borodovsky M."/>
            <person name="Worthington M."/>
        </authorList>
    </citation>
    <scope>NUCLEOTIDE SEQUENCE [LARGE SCALE GENOMIC DNA]</scope>
    <source>
        <strain evidence="5">PI 553951</strain>
    </source>
</reference>